<evidence type="ECO:0000256" key="1">
    <source>
        <dbReference type="SAM" id="MobiDB-lite"/>
    </source>
</evidence>
<feature type="region of interest" description="Disordered" evidence="1">
    <location>
        <begin position="39"/>
        <end position="92"/>
    </location>
</feature>
<feature type="compositionally biased region" description="Polar residues" evidence="1">
    <location>
        <begin position="69"/>
        <end position="81"/>
    </location>
</feature>
<gene>
    <name evidence="2" type="ORF">E4U42_001844</name>
</gene>
<keyword evidence="3" id="KW-1185">Reference proteome</keyword>
<dbReference type="AlphaFoldDB" id="A0A8K0J0K4"/>
<proteinExistence type="predicted"/>
<comment type="caution">
    <text evidence="2">The sequence shown here is derived from an EMBL/GenBank/DDBJ whole genome shotgun (WGS) entry which is preliminary data.</text>
</comment>
<feature type="compositionally biased region" description="Pro residues" evidence="1">
    <location>
        <begin position="51"/>
        <end position="60"/>
    </location>
</feature>
<dbReference type="EMBL" id="SRPY01001590">
    <property type="protein sequence ID" value="KAG5912781.1"/>
    <property type="molecule type" value="Genomic_DNA"/>
</dbReference>
<dbReference type="Proteomes" id="UP000811619">
    <property type="component" value="Unassembled WGS sequence"/>
</dbReference>
<evidence type="ECO:0000313" key="3">
    <source>
        <dbReference type="Proteomes" id="UP000811619"/>
    </source>
</evidence>
<protein>
    <submittedName>
        <fullName evidence="2">Uncharacterized protein</fullName>
    </submittedName>
</protein>
<evidence type="ECO:0000313" key="2">
    <source>
        <dbReference type="EMBL" id="KAG5912781.1"/>
    </source>
</evidence>
<feature type="non-terminal residue" evidence="2">
    <location>
        <position position="1"/>
    </location>
</feature>
<organism evidence="2 3">
    <name type="scientific">Claviceps africana</name>
    <dbReference type="NCBI Taxonomy" id="83212"/>
    <lineage>
        <taxon>Eukaryota</taxon>
        <taxon>Fungi</taxon>
        <taxon>Dikarya</taxon>
        <taxon>Ascomycota</taxon>
        <taxon>Pezizomycotina</taxon>
        <taxon>Sordariomycetes</taxon>
        <taxon>Hypocreomycetidae</taxon>
        <taxon>Hypocreales</taxon>
        <taxon>Clavicipitaceae</taxon>
        <taxon>Claviceps</taxon>
    </lineage>
</organism>
<reference evidence="2" key="1">
    <citation type="journal article" date="2020" name="bioRxiv">
        <title>Whole genome comparisons of ergot fungi reveals the divergence and evolution of species within the genus Claviceps are the result of varying mechanisms driving genome evolution and host range expansion.</title>
        <authorList>
            <person name="Wyka S.A."/>
            <person name="Mondo S.J."/>
            <person name="Liu M."/>
            <person name="Dettman J."/>
            <person name="Nalam V."/>
            <person name="Broders K.D."/>
        </authorList>
    </citation>
    <scope>NUCLEOTIDE SEQUENCE</scope>
    <source>
        <strain evidence="2">CCC 489</strain>
    </source>
</reference>
<accession>A0A8K0J0K4</accession>
<sequence length="92" mass="10818">MSISFFRVRIRITHEGPPRKHRRITSQATSETICEQIYQQHHRAQLDPPWSRHPPPPEPTAFPSGDDPNPTTSRYWDNSSPYGFFKNEHQVH</sequence>
<name>A0A8K0J0K4_9HYPO</name>